<keyword evidence="2" id="KW-0812">Transmembrane</keyword>
<protein>
    <submittedName>
        <fullName evidence="3">AbgT family transporter</fullName>
    </submittedName>
</protein>
<feature type="transmembrane region" description="Helical" evidence="2">
    <location>
        <begin position="382"/>
        <end position="401"/>
    </location>
</feature>
<keyword evidence="4" id="KW-1185">Reference proteome</keyword>
<dbReference type="InterPro" id="IPR004697">
    <property type="entry name" value="AbgT"/>
</dbReference>
<feature type="transmembrane region" description="Helical" evidence="2">
    <location>
        <begin position="342"/>
        <end position="361"/>
    </location>
</feature>
<name>A0ABY4N194_9MICO</name>
<evidence type="ECO:0000256" key="2">
    <source>
        <dbReference type="SAM" id="Phobius"/>
    </source>
</evidence>
<accession>A0ABY4N194</accession>
<feature type="transmembrane region" description="Helical" evidence="2">
    <location>
        <begin position="101"/>
        <end position="120"/>
    </location>
</feature>
<dbReference type="Proteomes" id="UP001055868">
    <property type="component" value="Chromosome"/>
</dbReference>
<feature type="transmembrane region" description="Helical" evidence="2">
    <location>
        <begin position="509"/>
        <end position="534"/>
    </location>
</feature>
<feature type="transmembrane region" description="Helical" evidence="2">
    <location>
        <begin position="479"/>
        <end position="497"/>
    </location>
</feature>
<feature type="region of interest" description="Disordered" evidence="1">
    <location>
        <begin position="1"/>
        <end position="23"/>
    </location>
</feature>
<gene>
    <name evidence="3" type="ORF">M4486_11750</name>
</gene>
<reference evidence="3" key="1">
    <citation type="submission" date="2022-05" db="EMBL/GenBank/DDBJ databases">
        <title>Genomic analysis of Brachybacterium sp. CBA3104.</title>
        <authorList>
            <person name="Roh S.W."/>
            <person name="Kim Y.B."/>
            <person name="Kim Y."/>
        </authorList>
    </citation>
    <scope>NUCLEOTIDE SEQUENCE</scope>
    <source>
        <strain evidence="3">CBA3104</strain>
    </source>
</reference>
<evidence type="ECO:0000313" key="3">
    <source>
        <dbReference type="EMBL" id="UQN28319.1"/>
    </source>
</evidence>
<evidence type="ECO:0000256" key="1">
    <source>
        <dbReference type="SAM" id="MobiDB-lite"/>
    </source>
</evidence>
<feature type="region of interest" description="Disordered" evidence="1">
    <location>
        <begin position="265"/>
        <end position="290"/>
    </location>
</feature>
<proteinExistence type="predicted"/>
<feature type="transmembrane region" description="Helical" evidence="2">
    <location>
        <begin position="232"/>
        <end position="250"/>
    </location>
</feature>
<keyword evidence="2" id="KW-1133">Transmembrane helix</keyword>
<dbReference type="EMBL" id="CP097218">
    <property type="protein sequence ID" value="UQN28319.1"/>
    <property type="molecule type" value="Genomic_DNA"/>
</dbReference>
<feature type="compositionally biased region" description="Polar residues" evidence="1">
    <location>
        <begin position="279"/>
        <end position="290"/>
    </location>
</feature>
<dbReference type="PANTHER" id="PTHR30282:SF0">
    <property type="entry name" value="P-AMINOBENZOYL-GLUTAMATE TRANSPORT PROTEIN"/>
    <property type="match status" value="1"/>
</dbReference>
<dbReference type="RefSeq" id="WP_249477361.1">
    <property type="nucleotide sequence ID" value="NZ_CP097218.1"/>
</dbReference>
<dbReference type="Pfam" id="PF03806">
    <property type="entry name" value="ABG_transport"/>
    <property type="match status" value="1"/>
</dbReference>
<sequence>MSSPSPRPVGPAPDGPAPDGSAARLTRTDRLLNVVERLGNRLPEPFMLFLILFAITGIVSTAMALAGVKVSVPGSDEVTVIKGLFTGEGMAWLTTSLGENYLGFPPLVTVMPILLGIGIAQHSGLLAAGIRAMFGSSPAWLLPYVVGIVGVVASIMSDSAFVVVPPLAALVFKAAGRHPVAGLLGGFAAAGAGYSTNLVPTSLDALFAGITNSVIETVSGLGATTVNPVSNWWFNIAASIVLALIAGFIIDRVIEPRLVRQAIPRDETVEDDDADGSAPETSGESSEQMRASLTRPERRGLLLTVLAGLVLTAVVLLAALVPGSPWRNEDGGFLPTSPLLDSIVFLVFLYFVVLGSVYGIATGTLRSTRDAVRMMTEALKEMLPFIVLAFILGNFIALFNWSGIGSWIAVTGAEGLEHIGLTGFGAVVGFILLASVLNLFIISGSGMWTIMAAVFVPMFALLGYEPAFTQAAFRVGDSATQVITPMNPYMVVLLGMLRKYEPAAGLGSLFARMLPFVVPFWIAWTLILAVFFAFDLPLGPGNGIHLGQ</sequence>
<organism evidence="3 4">
    <name type="scientific">Brachybacterium kimchii</name>
    <dbReference type="NCBI Taxonomy" id="2942909"/>
    <lineage>
        <taxon>Bacteria</taxon>
        <taxon>Bacillati</taxon>
        <taxon>Actinomycetota</taxon>
        <taxon>Actinomycetes</taxon>
        <taxon>Micrococcales</taxon>
        <taxon>Dermabacteraceae</taxon>
        <taxon>Brachybacterium</taxon>
    </lineage>
</organism>
<feature type="transmembrane region" description="Helical" evidence="2">
    <location>
        <begin position="421"/>
        <end position="441"/>
    </location>
</feature>
<feature type="transmembrane region" description="Helical" evidence="2">
    <location>
        <begin position="46"/>
        <end position="68"/>
    </location>
</feature>
<feature type="transmembrane region" description="Helical" evidence="2">
    <location>
        <begin position="141"/>
        <end position="164"/>
    </location>
</feature>
<keyword evidence="2" id="KW-0472">Membrane</keyword>
<feature type="transmembrane region" description="Helical" evidence="2">
    <location>
        <begin position="448"/>
        <end position="467"/>
    </location>
</feature>
<evidence type="ECO:0000313" key="4">
    <source>
        <dbReference type="Proteomes" id="UP001055868"/>
    </source>
</evidence>
<feature type="compositionally biased region" description="Pro residues" evidence="1">
    <location>
        <begin position="1"/>
        <end position="16"/>
    </location>
</feature>
<feature type="transmembrane region" description="Helical" evidence="2">
    <location>
        <begin position="300"/>
        <end position="322"/>
    </location>
</feature>
<dbReference type="PANTHER" id="PTHR30282">
    <property type="entry name" value="P-AMINOBENZOYL GLUTAMATE TRANSPORTER"/>
    <property type="match status" value="1"/>
</dbReference>